<evidence type="ECO:0000256" key="1">
    <source>
        <dbReference type="SAM" id="MobiDB-lite"/>
    </source>
</evidence>
<feature type="domain" description="Telomerase activating protein Est1-like N-terminal" evidence="3">
    <location>
        <begin position="70"/>
        <end position="195"/>
    </location>
</feature>
<dbReference type="Proteomes" id="UP001291926">
    <property type="component" value="Unassembled WGS sequence"/>
</dbReference>
<dbReference type="InterPro" id="IPR019458">
    <property type="entry name" value="Est1-like_N"/>
</dbReference>
<name>A0ABR0CXH8_9LAMI</name>
<feature type="region of interest" description="Disordered" evidence="1">
    <location>
        <begin position="324"/>
        <end position="345"/>
    </location>
</feature>
<feature type="region of interest" description="Disordered" evidence="1">
    <location>
        <begin position="991"/>
        <end position="1014"/>
    </location>
</feature>
<comment type="caution">
    <text evidence="4">The sequence shown here is derived from an EMBL/GenBank/DDBJ whole genome shotgun (WGS) entry which is preliminary data.</text>
</comment>
<accession>A0ABR0CXH8</accession>
<reference evidence="4 5" key="1">
    <citation type="journal article" date="2023" name="bioRxiv">
        <title>Genome report: Whole genome sequence and annotation of Penstemon davidsonii.</title>
        <authorList>
            <person name="Ostevik K.L."/>
            <person name="Alabady M."/>
            <person name="Zhang M."/>
            <person name="Rausher M.D."/>
        </authorList>
    </citation>
    <scope>NUCLEOTIDE SEQUENCE [LARGE SCALE GENOMIC DNA]</scope>
    <source>
        <strain evidence="4">DNT005</strain>
        <tissue evidence="4">Whole leaf</tissue>
    </source>
</reference>
<organism evidence="4 5">
    <name type="scientific">Penstemon davidsonii</name>
    <dbReference type="NCBI Taxonomy" id="160366"/>
    <lineage>
        <taxon>Eukaryota</taxon>
        <taxon>Viridiplantae</taxon>
        <taxon>Streptophyta</taxon>
        <taxon>Embryophyta</taxon>
        <taxon>Tracheophyta</taxon>
        <taxon>Spermatophyta</taxon>
        <taxon>Magnoliopsida</taxon>
        <taxon>eudicotyledons</taxon>
        <taxon>Gunneridae</taxon>
        <taxon>Pentapetalae</taxon>
        <taxon>asterids</taxon>
        <taxon>lamiids</taxon>
        <taxon>Lamiales</taxon>
        <taxon>Plantaginaceae</taxon>
        <taxon>Cheloneae</taxon>
        <taxon>Penstemon</taxon>
    </lineage>
</organism>
<dbReference type="EMBL" id="JAYDYQ010002685">
    <property type="protein sequence ID" value="KAK4481756.1"/>
    <property type="molecule type" value="Genomic_DNA"/>
</dbReference>
<dbReference type="Pfam" id="PF10374">
    <property type="entry name" value="EST1"/>
    <property type="match status" value="1"/>
</dbReference>
<dbReference type="PANTHER" id="PTHR15696:SF25">
    <property type="entry name" value="OS08G0305300 PROTEIN"/>
    <property type="match status" value="1"/>
</dbReference>
<feature type="compositionally biased region" description="Basic and acidic residues" evidence="1">
    <location>
        <begin position="331"/>
        <end position="344"/>
    </location>
</feature>
<protein>
    <recommendedName>
        <fullName evidence="6">Protein SMG7</fullName>
    </recommendedName>
</protein>
<evidence type="ECO:0008006" key="6">
    <source>
        <dbReference type="Google" id="ProtNLM"/>
    </source>
</evidence>
<dbReference type="InterPro" id="IPR045153">
    <property type="entry name" value="Est1/Ebs1-like"/>
</dbReference>
<evidence type="ECO:0000259" key="2">
    <source>
        <dbReference type="Pfam" id="PF10373"/>
    </source>
</evidence>
<dbReference type="Pfam" id="PF10373">
    <property type="entry name" value="EST1_DNA_bind"/>
    <property type="match status" value="1"/>
</dbReference>
<evidence type="ECO:0000259" key="3">
    <source>
        <dbReference type="Pfam" id="PF10374"/>
    </source>
</evidence>
<evidence type="ECO:0000313" key="5">
    <source>
        <dbReference type="Proteomes" id="UP001291926"/>
    </source>
</evidence>
<dbReference type="InterPro" id="IPR018834">
    <property type="entry name" value="DNA/RNA-bd_Est1-type"/>
</dbReference>
<keyword evidence="5" id="KW-1185">Reference proteome</keyword>
<dbReference type="InterPro" id="IPR011990">
    <property type="entry name" value="TPR-like_helical_dom_sf"/>
</dbReference>
<dbReference type="SUPFAM" id="SSF48452">
    <property type="entry name" value="TPR-like"/>
    <property type="match status" value="1"/>
</dbReference>
<feature type="compositionally biased region" description="Low complexity" evidence="1">
    <location>
        <begin position="991"/>
        <end position="1005"/>
    </location>
</feature>
<evidence type="ECO:0000313" key="4">
    <source>
        <dbReference type="EMBL" id="KAK4481756.1"/>
    </source>
</evidence>
<dbReference type="Gene3D" id="1.25.40.10">
    <property type="entry name" value="Tetratricopeptide repeat domain"/>
    <property type="match status" value="1"/>
</dbReference>
<dbReference type="PANTHER" id="PTHR15696">
    <property type="entry name" value="SMG-7 SUPPRESSOR WITH MORPHOLOGICAL EFFECT ON GENITALIA PROTEIN 7"/>
    <property type="match status" value="1"/>
</dbReference>
<proteinExistence type="predicted"/>
<feature type="domain" description="DNA/RNA-binding" evidence="2">
    <location>
        <begin position="208"/>
        <end position="574"/>
    </location>
</feature>
<gene>
    <name evidence="4" type="ORF">RD792_012667</name>
</gene>
<sequence>MMTIPMDNSKEDSRQERVQRLFNKNLELENKRRKAAQARVPSDPNIWQQMRENYEAIVLEDHTFSEKHDIEYALWQLHYRRIEELRALFNASIASAGSTAPQNGKGPVRSGPDRLTKIRSQFKTFLSEATGFYHDFMLKIRAKYGLQLGYFSVDQDNQISSSKDGDKSSEVKKGLISCHRCLIYLGDLARYKGLYGEGDSKSRDFTAASSYYMQASSLWPSSGNSHHQLAILAGYLNEEMVSVYRYFRSLAIGNPFVTARDNLIIAFEKVDCRPTSCRRASHTFDLEGNLCVGCVLAVVLENRQNYTQLFGDARVTAVKSAPSKMATKGRGKGEAKSSFKDNKVETGSVTERSSNKFEPFKAFITRFIRLNGILFTRTSLETFDEVFSMVKNDLLGLLSSGPDEECTFGSDNNECRLAVVRMIAILIFTVHNVNKENENQSYADILQRSVLLKNAFTATFELMSSILERCNQLSDPSSSYLLPGIMVFVEWLACHHDVAVGTELEEKQVNARSFFWNNCISLLNKLLTNKYGFFNDDEDETCFSNMSKYDESETANRLALPEDAELRGFIPLLPAQIILDFSKKHSFGGDGGNKEKIARVQRIIAAGKALADIVRIDQEGVYFDQKSKKFVIGVEPQISDDFLLESPLEPHLSGGSLEISVGRHLSVGAVPKPEVGMESEDEDEVIVFKPSTNDNKHMDVVSSKLSSSEVLASVGGFGKTDFGNDNGSTVGHNSFLLQSALAASMRPSTTVANGTPQYLPPVQATTSKWPVEHASIVNGLSHLNLTENGHSLKPELHDQFGVSQPAALSVAFPQFISAGAGHNHIAQAVVPSKFDSFMHSGPAAGNRAIIPSAIMPSVLKKNPVSRPVRHIGPPPGFGSVPSKVVDESLSHMALRNEHPLTPQIDDYGWLDGHNFSSLNQSVCFSNSINHVGPSSHSVSKSNGRMGILGFPFPGKQISTLQGENENQKGWEDYQFSEHMKLYEQHQQFQVGNQQPVGPPQQYQGQSLLEGRYRV</sequence>